<proteinExistence type="predicted"/>
<protein>
    <recommendedName>
        <fullName evidence="2">Nephrocystin 3-like N-terminal domain-containing protein</fullName>
    </recommendedName>
</protein>
<dbReference type="Proteomes" id="UP000016930">
    <property type="component" value="Unassembled WGS sequence"/>
</dbReference>
<evidence type="ECO:0000259" key="2">
    <source>
        <dbReference type="Pfam" id="PF24883"/>
    </source>
</evidence>
<dbReference type="PANTHER" id="PTHR10039:SF17">
    <property type="entry name" value="FUNGAL STAND N-TERMINAL GOODBYE DOMAIN-CONTAINING PROTEIN-RELATED"/>
    <property type="match status" value="1"/>
</dbReference>
<dbReference type="EMBL" id="KB445797">
    <property type="protein sequence ID" value="EMD36700.1"/>
    <property type="molecule type" value="Genomic_DNA"/>
</dbReference>
<dbReference type="Gene3D" id="3.40.50.300">
    <property type="entry name" value="P-loop containing nucleotide triphosphate hydrolases"/>
    <property type="match status" value="1"/>
</dbReference>
<dbReference type="InterPro" id="IPR027417">
    <property type="entry name" value="P-loop_NTPase"/>
</dbReference>
<dbReference type="InterPro" id="IPR056884">
    <property type="entry name" value="NPHP3-like_N"/>
</dbReference>
<dbReference type="AlphaFoldDB" id="M2QX38"/>
<evidence type="ECO:0000256" key="1">
    <source>
        <dbReference type="ARBA" id="ARBA00022737"/>
    </source>
</evidence>
<dbReference type="SUPFAM" id="SSF52540">
    <property type="entry name" value="P-loop containing nucleoside triphosphate hydrolases"/>
    <property type="match status" value="1"/>
</dbReference>
<keyword evidence="1" id="KW-0677">Repeat</keyword>
<accession>M2QX38</accession>
<reference evidence="3 4" key="1">
    <citation type="journal article" date="2012" name="Proc. Natl. Acad. Sci. U.S.A.">
        <title>Comparative genomics of Ceriporiopsis subvermispora and Phanerochaete chrysosporium provide insight into selective ligninolysis.</title>
        <authorList>
            <person name="Fernandez-Fueyo E."/>
            <person name="Ruiz-Duenas F.J."/>
            <person name="Ferreira P."/>
            <person name="Floudas D."/>
            <person name="Hibbett D.S."/>
            <person name="Canessa P."/>
            <person name="Larrondo L.F."/>
            <person name="James T.Y."/>
            <person name="Seelenfreund D."/>
            <person name="Lobos S."/>
            <person name="Polanco R."/>
            <person name="Tello M."/>
            <person name="Honda Y."/>
            <person name="Watanabe T."/>
            <person name="Watanabe T."/>
            <person name="Ryu J.S."/>
            <person name="Kubicek C.P."/>
            <person name="Schmoll M."/>
            <person name="Gaskell J."/>
            <person name="Hammel K.E."/>
            <person name="St John F.J."/>
            <person name="Vanden Wymelenberg A."/>
            <person name="Sabat G."/>
            <person name="Splinter BonDurant S."/>
            <person name="Syed K."/>
            <person name="Yadav J.S."/>
            <person name="Doddapaneni H."/>
            <person name="Subramanian V."/>
            <person name="Lavin J.L."/>
            <person name="Oguiza J.A."/>
            <person name="Perez G."/>
            <person name="Pisabarro A.G."/>
            <person name="Ramirez L."/>
            <person name="Santoyo F."/>
            <person name="Master E."/>
            <person name="Coutinho P.M."/>
            <person name="Henrissat B."/>
            <person name="Lombard V."/>
            <person name="Magnuson J.K."/>
            <person name="Kuees U."/>
            <person name="Hori C."/>
            <person name="Igarashi K."/>
            <person name="Samejima M."/>
            <person name="Held B.W."/>
            <person name="Barry K.W."/>
            <person name="LaButti K.M."/>
            <person name="Lapidus A."/>
            <person name="Lindquist E.A."/>
            <person name="Lucas S.M."/>
            <person name="Riley R."/>
            <person name="Salamov A.A."/>
            <person name="Hoffmeister D."/>
            <person name="Schwenk D."/>
            <person name="Hadar Y."/>
            <person name="Yarden O."/>
            <person name="de Vries R.P."/>
            <person name="Wiebenga A."/>
            <person name="Stenlid J."/>
            <person name="Eastwood D."/>
            <person name="Grigoriev I.V."/>
            <person name="Berka R.M."/>
            <person name="Blanchette R.A."/>
            <person name="Kersten P."/>
            <person name="Martinez A.T."/>
            <person name="Vicuna R."/>
            <person name="Cullen D."/>
        </authorList>
    </citation>
    <scope>NUCLEOTIDE SEQUENCE [LARGE SCALE GENOMIC DNA]</scope>
    <source>
        <strain evidence="3 4">B</strain>
    </source>
</reference>
<dbReference type="HOGENOM" id="CLU_000288_6_14_1"/>
<dbReference type="PANTHER" id="PTHR10039">
    <property type="entry name" value="AMELOGENIN"/>
    <property type="match status" value="1"/>
</dbReference>
<feature type="domain" description="Nephrocystin 3-like N-terminal" evidence="2">
    <location>
        <begin position="178"/>
        <end position="334"/>
    </location>
</feature>
<dbReference type="Pfam" id="PF24883">
    <property type="entry name" value="NPHP3_N"/>
    <property type="match status" value="1"/>
</dbReference>
<keyword evidence="4" id="KW-1185">Reference proteome</keyword>
<gene>
    <name evidence="3" type="ORF">CERSUDRAFT_136944</name>
</gene>
<evidence type="ECO:0000313" key="3">
    <source>
        <dbReference type="EMBL" id="EMD36700.1"/>
    </source>
</evidence>
<dbReference type="OrthoDB" id="3266532at2759"/>
<name>M2QX38_CERS8</name>
<sequence>MRANIRTKRDIVRRVEALVKLLESCSNNVKGEIESLTLDERQVTMNDLQSSRDLRQQVDAFIETLKNILLAAQEPRHEKWFQRLWFMQPDSDFLNDLGGKIDNARSDFGLVGEIRIRRHVEEAAKATREIYRVQREKDIQDILNGLETANASWQSALLDSKSLLHEGTRVAIRGDLVQWAVDDDFNKRVYILYGQAGMGKSSIAHAFCRELQQQSRIVVSFFFIREHSTCSDVYRVFPTIAYQLAEAIPHLRPVIADAARKHQPGHEKALDQQLKTLITKPLRTLENLAAPPGITFVFDGVDECANQSLLNTMLQLLCTAAREIPFLRILIATRPEANIMDSLNASKDFRIIHMRDLQKEAGANEDIRLFIRGELEKGALTKESKLLIERPDAVEILTKLAAGLFIWARVATSFLFQTKYLEVDNFDILVESQGANAGTEIQKLDNLYMIILQYSFPTFSKDSMQMHHVHQVLAWLVTTKFGFLQNEGISGDLLDAVGIPSSLTMHVIDRLRSVLVVEGEVTPTTPITVCHASFPQFLLDPSRCTNSALLVDPPSGNALIAKSTLDLLVRDDINIREAQRSIILMWQYSTGHWYRHVLLALYTDELGKSLRHFVDTHLSDWMRTSGKWSSDHTPIEAVDACTKVRDWCKKECPDDGLARALDNVVARRVQELAVEVGRSL</sequence>
<organism evidence="3 4">
    <name type="scientific">Ceriporiopsis subvermispora (strain B)</name>
    <name type="common">White-rot fungus</name>
    <name type="synonym">Gelatoporia subvermispora</name>
    <dbReference type="NCBI Taxonomy" id="914234"/>
    <lineage>
        <taxon>Eukaryota</taxon>
        <taxon>Fungi</taxon>
        <taxon>Dikarya</taxon>
        <taxon>Basidiomycota</taxon>
        <taxon>Agaricomycotina</taxon>
        <taxon>Agaricomycetes</taxon>
        <taxon>Polyporales</taxon>
        <taxon>Gelatoporiaceae</taxon>
        <taxon>Gelatoporia</taxon>
    </lineage>
</organism>
<evidence type="ECO:0000313" key="4">
    <source>
        <dbReference type="Proteomes" id="UP000016930"/>
    </source>
</evidence>
<dbReference type="STRING" id="914234.M2QX38"/>